<keyword evidence="2" id="KW-0472">Membrane</keyword>
<keyword evidence="2" id="KW-0812">Transmembrane</keyword>
<dbReference type="Pfam" id="PF10277">
    <property type="entry name" value="Frag1"/>
    <property type="match status" value="1"/>
</dbReference>
<evidence type="ECO:0000313" key="4">
    <source>
        <dbReference type="EMBL" id="CAJ0584930.1"/>
    </source>
</evidence>
<dbReference type="PANTHER" id="PTHR12892:SF9">
    <property type="entry name" value="POST-GPI ATTACHMENT TO PROTEINS FACTOR 2-LIKE"/>
    <property type="match status" value="1"/>
</dbReference>
<dbReference type="InterPro" id="IPR039545">
    <property type="entry name" value="PGAP2"/>
</dbReference>
<accession>A0AA36GA85</accession>
<dbReference type="Gene3D" id="3.90.550.50">
    <property type="match status" value="2"/>
</dbReference>
<evidence type="ECO:0000256" key="2">
    <source>
        <dbReference type="SAM" id="Phobius"/>
    </source>
</evidence>
<dbReference type="EMBL" id="CATQJA010002701">
    <property type="protein sequence ID" value="CAJ0584930.1"/>
    <property type="molecule type" value="Genomic_DNA"/>
</dbReference>
<organism evidence="4 5">
    <name type="scientific">Mesorhabditis spiculigera</name>
    <dbReference type="NCBI Taxonomy" id="96644"/>
    <lineage>
        <taxon>Eukaryota</taxon>
        <taxon>Metazoa</taxon>
        <taxon>Ecdysozoa</taxon>
        <taxon>Nematoda</taxon>
        <taxon>Chromadorea</taxon>
        <taxon>Rhabditida</taxon>
        <taxon>Rhabditina</taxon>
        <taxon>Rhabditomorpha</taxon>
        <taxon>Rhabditoidea</taxon>
        <taxon>Rhabditidae</taxon>
        <taxon>Mesorhabditinae</taxon>
        <taxon>Mesorhabditis</taxon>
    </lineage>
</organism>
<feature type="transmembrane region" description="Helical" evidence="2">
    <location>
        <begin position="412"/>
        <end position="431"/>
    </location>
</feature>
<keyword evidence="2" id="KW-1133">Transmembrane helix</keyword>
<sequence>MYEVPKRRYAAIVFFVAVFVITFGIYTDSLPTIPNLSIIKNIPSQLGSYSGEYEEEITQKNVSIFAFIMTFPDKHTTRAKAVSETWARKLDDYVFTTIKSDANLTHKNWEIGFEDANHKRTDRHWLWDRIRAGFRRMYKEKWLLAQYNPEEPWYLGETVSAGSFYPSGGTGYILSKAALKKFVDELNSPNTHCQRNSDQMEDIHVGHCFTHLNLSLIPSVNEKQEHTLIPINLKNIMIPEEKRNNFANWYISASKIPVKQGPECCGPKLMAVHYTSWEEMYIYDYLLYKVKDGLYQPYIKDGKKITEIARFNPVEVFFAGFIPPVVGSVSAIAIALIFHNDEISNYNWQCGRARLPSLSRIINLPVERTFWQLFLLFHVPLRVVELITGFNRYDRLRNIHYPRVWFYELMRYTYLYGGLVELLFLSGLSIIGERENIRMHVIFFYVFGICGIVFMIANIMCHKHSLYYLNPYGPLSYRLKILFCSLYIISVPVLIGSFVLYWKFCITWAYDVFAICEYSGVFLNIMYHGCAFFDIRHKVTFTVRLVEDASKQREHRPPPEPFVVDEHIDDDTDSTPSYEMIVTKDPNGNEARRVDKG</sequence>
<reference evidence="4" key="1">
    <citation type="submission" date="2023-06" db="EMBL/GenBank/DDBJ databases">
        <authorList>
            <person name="Delattre M."/>
        </authorList>
    </citation>
    <scope>NUCLEOTIDE SEQUENCE</scope>
    <source>
        <strain evidence="4">AF72</strain>
    </source>
</reference>
<evidence type="ECO:0000259" key="3">
    <source>
        <dbReference type="Pfam" id="PF10277"/>
    </source>
</evidence>
<feature type="domain" description="CWH43-like N-terminal" evidence="3">
    <location>
        <begin position="316"/>
        <end position="537"/>
    </location>
</feature>
<feature type="transmembrane region" description="Helical" evidence="2">
    <location>
        <begin position="437"/>
        <end position="460"/>
    </location>
</feature>
<evidence type="ECO:0000313" key="5">
    <source>
        <dbReference type="Proteomes" id="UP001177023"/>
    </source>
</evidence>
<feature type="transmembrane region" description="Helical" evidence="2">
    <location>
        <begin position="508"/>
        <end position="527"/>
    </location>
</feature>
<dbReference type="PANTHER" id="PTHR12892">
    <property type="entry name" value="FGF RECEPTOR ACTIVATING PROTEIN 1"/>
    <property type="match status" value="1"/>
</dbReference>
<dbReference type="Proteomes" id="UP001177023">
    <property type="component" value="Unassembled WGS sequence"/>
</dbReference>
<keyword evidence="5" id="KW-1185">Reference proteome</keyword>
<gene>
    <name evidence="4" type="ORF">MSPICULIGERA_LOCUS22965</name>
</gene>
<protein>
    <recommendedName>
        <fullName evidence="3">CWH43-like N-terminal domain-containing protein</fullName>
    </recommendedName>
</protein>
<feature type="transmembrane region" description="Helical" evidence="2">
    <location>
        <begin position="481"/>
        <end position="502"/>
    </location>
</feature>
<feature type="non-terminal residue" evidence="4">
    <location>
        <position position="597"/>
    </location>
</feature>
<name>A0AA36GA85_9BILA</name>
<dbReference type="AlphaFoldDB" id="A0AA36GA85"/>
<dbReference type="InterPro" id="IPR019402">
    <property type="entry name" value="CWH43_N"/>
</dbReference>
<proteinExistence type="predicted"/>
<dbReference type="GO" id="GO:0005789">
    <property type="term" value="C:endoplasmic reticulum membrane"/>
    <property type="evidence" value="ECO:0007669"/>
    <property type="project" value="TreeGrafter"/>
</dbReference>
<comment type="caution">
    <text evidence="4">The sequence shown here is derived from an EMBL/GenBank/DDBJ whole genome shotgun (WGS) entry which is preliminary data.</text>
</comment>
<dbReference type="GO" id="GO:0006506">
    <property type="term" value="P:GPI anchor biosynthetic process"/>
    <property type="evidence" value="ECO:0007669"/>
    <property type="project" value="TreeGrafter"/>
</dbReference>
<dbReference type="GO" id="GO:0000139">
    <property type="term" value="C:Golgi membrane"/>
    <property type="evidence" value="ECO:0007669"/>
    <property type="project" value="InterPro"/>
</dbReference>
<evidence type="ECO:0000256" key="1">
    <source>
        <dbReference type="SAM" id="MobiDB-lite"/>
    </source>
</evidence>
<feature type="region of interest" description="Disordered" evidence="1">
    <location>
        <begin position="552"/>
        <end position="597"/>
    </location>
</feature>
<feature type="transmembrane region" description="Helical" evidence="2">
    <location>
        <begin position="9"/>
        <end position="27"/>
    </location>
</feature>